<evidence type="ECO:0000256" key="7">
    <source>
        <dbReference type="ARBA" id="ARBA00023049"/>
    </source>
</evidence>
<keyword evidence="4 9" id="KW-0479">Metal-binding</keyword>
<feature type="site" description="Transition state stabilizer" evidence="10">
    <location>
        <position position="387"/>
    </location>
</feature>
<dbReference type="InterPro" id="IPR050344">
    <property type="entry name" value="Peptidase_M1_aminopeptidases"/>
</dbReference>
<comment type="cofactor">
    <cofactor evidence="9">
        <name>Zn(2+)</name>
        <dbReference type="ChEBI" id="CHEBI:29105"/>
    </cofactor>
    <text evidence="9">Binds 1 zinc ion per subunit.</text>
</comment>
<protein>
    <submittedName>
        <fullName evidence="14">AMP11</fullName>
    </submittedName>
</protein>
<evidence type="ECO:0000256" key="6">
    <source>
        <dbReference type="ARBA" id="ARBA00022833"/>
    </source>
</evidence>
<dbReference type="InterPro" id="IPR024571">
    <property type="entry name" value="ERAP1-like_C_dom"/>
</dbReference>
<dbReference type="Gene3D" id="2.60.40.1730">
    <property type="entry name" value="tricorn interacting facor f3 domain"/>
    <property type="match status" value="1"/>
</dbReference>
<dbReference type="InterPro" id="IPR001930">
    <property type="entry name" value="Peptidase_M1"/>
</dbReference>
<dbReference type="PRINTS" id="PR00756">
    <property type="entry name" value="ALADIPTASE"/>
</dbReference>
<dbReference type="GO" id="GO:0008270">
    <property type="term" value="F:zinc ion binding"/>
    <property type="evidence" value="ECO:0007669"/>
    <property type="project" value="InterPro"/>
</dbReference>
<dbReference type="SUPFAM" id="SSF63737">
    <property type="entry name" value="Leukotriene A4 hydrolase N-terminal domain"/>
    <property type="match status" value="1"/>
</dbReference>
<dbReference type="Pfam" id="PF01433">
    <property type="entry name" value="Peptidase_M1"/>
    <property type="match status" value="1"/>
</dbReference>
<dbReference type="SUPFAM" id="SSF55486">
    <property type="entry name" value="Metalloproteases ('zincins'), catalytic domain"/>
    <property type="match status" value="1"/>
</dbReference>
<sequence>MSRVKLSNEVTPSHYDLTLNVEDTLFSGVCKIVCNALKSITTFEFNTSSSLNLERVQIYQNQKEIGCKYEVSKEEAKKDEFVTVKLEKPVSSNFQVVIKYKGKYGNLDGFYRKEDGDKNVLFSTQFEPADARKAFPCFDQPDLKAALKLTINCPAEYMALGNGKIEKDEVKEGKRSVTFETTPRMSTYIMAWVIGKLDYIEKKDSSVTIRVYAYPKEKEWGRYALDVAYDCLKLFETYFDIKYPLPKVDLVSIPSFASGAMENWGLITFRRTSILFNPETSFIRSKKIIANTVCHELAHMWFGNLVTMTWWNDLWLNEGFATWAASMALREIGKANSKLVDWNEESNFASSDIEGGMLADCLENTHKIAVEVRNPEEVDQIFDAISYDKGSSVIKMLEGWMGANLFREGIRSYLKEKAYENAETSDLWEHLNKKRMSDSIAISSLMTHWIDRDGFPGVTITDAGEKVVLRQSRFTKGYTKEDKPWAIPLQIRWMKEDGTEEVEKILFDSETLSITKRSRVFKLNDGMNSFIRVKYDRNTLVELLKTRGLSATNRLNLIADMFEYAFALRGELMTDVLELFSEEKNFEVMENILMNLQMLKSAFYDTPEMFNRYKEMQNTLIEKRLEMVDLNNAGKKNVNDLALDSLIVTVGVANEIYSVDEKNVHQEFVKNYFVSQVDKSFEEIKEFYETSDLPGVKESALMALGKTKKMENFN</sequence>
<feature type="binding site" evidence="9">
    <location>
        <position position="318"/>
    </location>
    <ligand>
        <name>Zn(2+)</name>
        <dbReference type="ChEBI" id="CHEBI:29105"/>
        <note>catalytic</note>
    </ligand>
</feature>
<proteinExistence type="inferred from homology"/>
<dbReference type="Proteomes" id="UP000192639">
    <property type="component" value="Unassembled WGS sequence"/>
</dbReference>
<reference evidence="14 15" key="1">
    <citation type="journal article" date="2017" name="Environ. Microbiol.">
        <title>Decay of the glycolytic pathway and adaptation to intranuclear parasitism within Enterocytozoonidae microsporidia.</title>
        <authorList>
            <person name="Wiredu Boakye D."/>
            <person name="Jaroenlak P."/>
            <person name="Prachumwat A."/>
            <person name="Williams T.A."/>
            <person name="Bateman K.S."/>
            <person name="Itsathitphaisarn O."/>
            <person name="Sritunyalucksana K."/>
            <person name="Paszkiewicz K.H."/>
            <person name="Moore K.A."/>
            <person name="Stentiford G.D."/>
            <person name="Williams B.A."/>
        </authorList>
    </citation>
    <scope>NUCLEOTIDE SEQUENCE [LARGE SCALE GENOMIC DNA]</scope>
    <source>
        <strain evidence="14 15">GB1</strain>
    </source>
</reference>
<evidence type="ECO:0000256" key="4">
    <source>
        <dbReference type="ARBA" id="ARBA00022723"/>
    </source>
</evidence>
<dbReference type="GO" id="GO:0016020">
    <property type="term" value="C:membrane"/>
    <property type="evidence" value="ECO:0007669"/>
    <property type="project" value="TreeGrafter"/>
</dbReference>
<keyword evidence="7" id="KW-0482">Metalloprotease</keyword>
<feature type="domain" description="Aminopeptidase N-like N-terminal" evidence="13">
    <location>
        <begin position="12"/>
        <end position="189"/>
    </location>
</feature>
<feature type="active site" description="Proton acceptor" evidence="8">
    <location>
        <position position="296"/>
    </location>
</feature>
<evidence type="ECO:0000313" key="15">
    <source>
        <dbReference type="Proteomes" id="UP000192639"/>
    </source>
</evidence>
<dbReference type="GO" id="GO:0005737">
    <property type="term" value="C:cytoplasm"/>
    <property type="evidence" value="ECO:0007669"/>
    <property type="project" value="TreeGrafter"/>
</dbReference>
<dbReference type="GO" id="GO:0070006">
    <property type="term" value="F:metalloaminopeptidase activity"/>
    <property type="evidence" value="ECO:0007669"/>
    <property type="project" value="TreeGrafter"/>
</dbReference>
<feature type="domain" description="ERAP1-like C-terminal" evidence="12">
    <location>
        <begin position="521"/>
        <end position="711"/>
    </location>
</feature>
<name>A0A1Y1S7V9_9MICR</name>
<evidence type="ECO:0000256" key="3">
    <source>
        <dbReference type="ARBA" id="ARBA00022670"/>
    </source>
</evidence>
<feature type="binding site" evidence="9">
    <location>
        <position position="295"/>
    </location>
    <ligand>
        <name>Zn(2+)</name>
        <dbReference type="ChEBI" id="CHEBI:29105"/>
        <note>catalytic</note>
    </ligand>
</feature>
<dbReference type="CDD" id="cd09601">
    <property type="entry name" value="M1_APN-Q_like"/>
    <property type="match status" value="1"/>
</dbReference>
<dbReference type="AlphaFoldDB" id="A0A1Y1S7V9"/>
<evidence type="ECO:0000259" key="12">
    <source>
        <dbReference type="Pfam" id="PF11838"/>
    </source>
</evidence>
<dbReference type="Gene3D" id="1.10.3480.20">
    <property type="match status" value="1"/>
</dbReference>
<dbReference type="InterPro" id="IPR034016">
    <property type="entry name" value="M1_APN-typ"/>
</dbReference>
<keyword evidence="5" id="KW-0378">Hydrolase</keyword>
<feature type="non-terminal residue" evidence="14">
    <location>
        <position position="714"/>
    </location>
</feature>
<dbReference type="OrthoDB" id="10031169at2759"/>
<evidence type="ECO:0000313" key="14">
    <source>
        <dbReference type="EMBL" id="ORD94271.1"/>
    </source>
</evidence>
<dbReference type="EMBL" id="LWDP01000026">
    <property type="protein sequence ID" value="ORD94271.1"/>
    <property type="molecule type" value="Genomic_DNA"/>
</dbReference>
<gene>
    <name evidence="14" type="primary">AMP11</name>
    <name evidence="14" type="ORF">ECANGB1_940</name>
</gene>
<dbReference type="GO" id="GO:0005615">
    <property type="term" value="C:extracellular space"/>
    <property type="evidence" value="ECO:0007669"/>
    <property type="project" value="TreeGrafter"/>
</dbReference>
<dbReference type="Pfam" id="PF17900">
    <property type="entry name" value="Peptidase_M1_N"/>
    <property type="match status" value="1"/>
</dbReference>
<evidence type="ECO:0000259" key="13">
    <source>
        <dbReference type="Pfam" id="PF17900"/>
    </source>
</evidence>
<comment type="caution">
    <text evidence="14">The sequence shown here is derived from an EMBL/GenBank/DDBJ whole genome shotgun (WGS) entry which is preliminary data.</text>
</comment>
<feature type="domain" description="Peptidase M1 membrane alanine aminopeptidase" evidence="11">
    <location>
        <begin position="223"/>
        <end position="449"/>
    </location>
</feature>
<dbReference type="FunFam" id="1.10.390.10:FF:000001">
    <property type="entry name" value="Aminopeptidase"/>
    <property type="match status" value="1"/>
</dbReference>
<dbReference type="GO" id="GO:0006508">
    <property type="term" value="P:proteolysis"/>
    <property type="evidence" value="ECO:0007669"/>
    <property type="project" value="UniProtKB-KW"/>
</dbReference>
<feature type="binding site" evidence="9">
    <location>
        <position position="299"/>
    </location>
    <ligand>
        <name>Zn(2+)</name>
        <dbReference type="ChEBI" id="CHEBI:29105"/>
        <note>catalytic</note>
    </ligand>
</feature>
<organism evidence="14 15">
    <name type="scientific">Enterospora canceri</name>
    <dbReference type="NCBI Taxonomy" id="1081671"/>
    <lineage>
        <taxon>Eukaryota</taxon>
        <taxon>Fungi</taxon>
        <taxon>Fungi incertae sedis</taxon>
        <taxon>Microsporidia</taxon>
        <taxon>Enterocytozoonidae</taxon>
        <taxon>Enterospora</taxon>
    </lineage>
</organism>
<dbReference type="GO" id="GO:0043171">
    <property type="term" value="P:peptide catabolic process"/>
    <property type="evidence" value="ECO:0007669"/>
    <property type="project" value="TreeGrafter"/>
</dbReference>
<evidence type="ECO:0000259" key="11">
    <source>
        <dbReference type="Pfam" id="PF01433"/>
    </source>
</evidence>
<dbReference type="Pfam" id="PF11838">
    <property type="entry name" value="ERAP1_C"/>
    <property type="match status" value="1"/>
</dbReference>
<evidence type="ECO:0000256" key="5">
    <source>
        <dbReference type="ARBA" id="ARBA00022801"/>
    </source>
</evidence>
<evidence type="ECO:0000256" key="9">
    <source>
        <dbReference type="PIRSR" id="PIRSR634016-3"/>
    </source>
</evidence>
<dbReference type="InterPro" id="IPR042097">
    <property type="entry name" value="Aminopeptidase_N-like_N_sf"/>
</dbReference>
<dbReference type="Gene3D" id="2.60.40.1910">
    <property type="match status" value="1"/>
</dbReference>
<evidence type="ECO:0000256" key="2">
    <source>
        <dbReference type="ARBA" id="ARBA00022438"/>
    </source>
</evidence>
<dbReference type="PANTHER" id="PTHR11533">
    <property type="entry name" value="PROTEASE M1 ZINC METALLOPROTEASE"/>
    <property type="match status" value="1"/>
</dbReference>
<dbReference type="InterPro" id="IPR045357">
    <property type="entry name" value="Aminopeptidase_N-like_N"/>
</dbReference>
<evidence type="ECO:0000256" key="1">
    <source>
        <dbReference type="ARBA" id="ARBA00010136"/>
    </source>
</evidence>
<dbReference type="InterPro" id="IPR014782">
    <property type="entry name" value="Peptidase_M1_dom"/>
</dbReference>
<evidence type="ECO:0000256" key="10">
    <source>
        <dbReference type="PIRSR" id="PIRSR634016-4"/>
    </source>
</evidence>
<dbReference type="PANTHER" id="PTHR11533:SF299">
    <property type="entry name" value="AMINOPEPTIDASE"/>
    <property type="match status" value="1"/>
</dbReference>
<accession>A0A1Y1S7V9</accession>
<keyword evidence="2" id="KW-0031">Aminopeptidase</keyword>
<keyword evidence="3" id="KW-0645">Protease</keyword>
<dbReference type="VEuPathDB" id="MicrosporidiaDB:ECANGB1_940"/>
<dbReference type="InterPro" id="IPR027268">
    <property type="entry name" value="Peptidase_M4/M1_CTD_sf"/>
</dbReference>
<keyword evidence="15" id="KW-1185">Reference proteome</keyword>
<keyword evidence="6 9" id="KW-0862">Zinc</keyword>
<dbReference type="GO" id="GO:0042277">
    <property type="term" value="F:peptide binding"/>
    <property type="evidence" value="ECO:0007669"/>
    <property type="project" value="TreeGrafter"/>
</dbReference>
<comment type="similarity">
    <text evidence="1">Belongs to the peptidase M1 family.</text>
</comment>
<evidence type="ECO:0000256" key="8">
    <source>
        <dbReference type="PIRSR" id="PIRSR634016-1"/>
    </source>
</evidence>
<dbReference type="Gene3D" id="1.10.390.10">
    <property type="entry name" value="Neutral Protease Domain 2"/>
    <property type="match status" value="1"/>
</dbReference>